<feature type="transmembrane region" description="Helical" evidence="4">
    <location>
        <begin position="218"/>
        <end position="235"/>
    </location>
</feature>
<dbReference type="SUPFAM" id="SSF48452">
    <property type="entry name" value="TPR-like"/>
    <property type="match status" value="1"/>
</dbReference>
<dbReference type="InterPro" id="IPR052346">
    <property type="entry name" value="O-mannosyl-transferase_TMTC"/>
</dbReference>
<dbReference type="Gene3D" id="1.25.40.10">
    <property type="entry name" value="Tetratricopeptide repeat domain"/>
    <property type="match status" value="2"/>
</dbReference>
<feature type="transmembrane region" description="Helical" evidence="4">
    <location>
        <begin position="391"/>
        <end position="411"/>
    </location>
</feature>
<dbReference type="InterPro" id="IPR011990">
    <property type="entry name" value="TPR-like_helical_dom_sf"/>
</dbReference>
<name>A0A2S7T0S4_9BACT</name>
<keyword evidence="1" id="KW-0677">Repeat</keyword>
<dbReference type="EMBL" id="PPSL01000001">
    <property type="protein sequence ID" value="PQJ12790.1"/>
    <property type="molecule type" value="Genomic_DNA"/>
</dbReference>
<dbReference type="PROSITE" id="PS50293">
    <property type="entry name" value="TPR_REGION"/>
    <property type="match status" value="1"/>
</dbReference>
<protein>
    <submittedName>
        <fullName evidence="5">Uncharacterized protein</fullName>
    </submittedName>
</protein>
<dbReference type="PANTHER" id="PTHR44227:SF3">
    <property type="entry name" value="PROTEIN O-MANNOSYL-TRANSFERASE TMTC4"/>
    <property type="match status" value="1"/>
</dbReference>
<evidence type="ECO:0000256" key="3">
    <source>
        <dbReference type="PROSITE-ProRule" id="PRU00339"/>
    </source>
</evidence>
<evidence type="ECO:0000313" key="6">
    <source>
        <dbReference type="Proteomes" id="UP000239872"/>
    </source>
</evidence>
<dbReference type="Pfam" id="PF00515">
    <property type="entry name" value="TPR_1"/>
    <property type="match status" value="1"/>
</dbReference>
<gene>
    <name evidence="5" type="ORF">CJD36_003310</name>
</gene>
<dbReference type="PANTHER" id="PTHR44227">
    <property type="match status" value="1"/>
</dbReference>
<evidence type="ECO:0000313" key="5">
    <source>
        <dbReference type="EMBL" id="PQJ12790.1"/>
    </source>
</evidence>
<feature type="transmembrane region" description="Helical" evidence="4">
    <location>
        <begin position="285"/>
        <end position="301"/>
    </location>
</feature>
<reference evidence="5 6" key="1">
    <citation type="submission" date="2018-01" db="EMBL/GenBank/DDBJ databases">
        <title>A novel member of the phylum Bacteroidetes isolated from glacier ice.</title>
        <authorList>
            <person name="Liu Q."/>
            <person name="Xin Y.-H."/>
        </authorList>
    </citation>
    <scope>NUCLEOTIDE SEQUENCE [LARGE SCALE GENOMIC DNA]</scope>
    <source>
        <strain evidence="5 6">RB1R16</strain>
    </source>
</reference>
<feature type="transmembrane region" description="Helical" evidence="4">
    <location>
        <begin position="476"/>
        <end position="496"/>
    </location>
</feature>
<dbReference type="PROSITE" id="PS50005">
    <property type="entry name" value="TPR"/>
    <property type="match status" value="1"/>
</dbReference>
<dbReference type="SMART" id="SM00028">
    <property type="entry name" value="TPR"/>
    <property type="match status" value="3"/>
</dbReference>
<feature type="transmembrane region" description="Helical" evidence="4">
    <location>
        <begin position="164"/>
        <end position="185"/>
    </location>
</feature>
<feature type="transmembrane region" description="Helical" evidence="4">
    <location>
        <begin position="241"/>
        <end position="257"/>
    </location>
</feature>
<dbReference type="InterPro" id="IPR019734">
    <property type="entry name" value="TPR_rpt"/>
</dbReference>
<organism evidence="5 6">
    <name type="scientific">Flavipsychrobacter stenotrophus</name>
    <dbReference type="NCBI Taxonomy" id="2077091"/>
    <lineage>
        <taxon>Bacteria</taxon>
        <taxon>Pseudomonadati</taxon>
        <taxon>Bacteroidota</taxon>
        <taxon>Chitinophagia</taxon>
        <taxon>Chitinophagales</taxon>
        <taxon>Chitinophagaceae</taxon>
        <taxon>Flavipsychrobacter</taxon>
    </lineage>
</organism>
<dbReference type="Proteomes" id="UP000239872">
    <property type="component" value="Unassembled WGS sequence"/>
</dbReference>
<feature type="transmembrane region" description="Helical" evidence="4">
    <location>
        <begin position="36"/>
        <end position="57"/>
    </location>
</feature>
<dbReference type="AlphaFoldDB" id="A0A2S7T0S4"/>
<evidence type="ECO:0000256" key="1">
    <source>
        <dbReference type="ARBA" id="ARBA00022737"/>
    </source>
</evidence>
<keyword evidence="4" id="KW-0472">Membrane</keyword>
<keyword evidence="4" id="KW-1133">Transmembrane helix</keyword>
<keyword evidence="2 3" id="KW-0802">TPR repeat</keyword>
<feature type="transmembrane region" description="Helical" evidence="4">
    <location>
        <begin position="447"/>
        <end position="464"/>
    </location>
</feature>
<feature type="transmembrane region" description="Helical" evidence="4">
    <location>
        <begin position="417"/>
        <end position="435"/>
    </location>
</feature>
<dbReference type="Pfam" id="PF13174">
    <property type="entry name" value="TPR_6"/>
    <property type="match status" value="1"/>
</dbReference>
<comment type="caution">
    <text evidence="5">The sequence shown here is derived from an EMBL/GenBank/DDBJ whole genome shotgun (WGS) entry which is preliminary data.</text>
</comment>
<feature type="repeat" description="TPR" evidence="3">
    <location>
        <begin position="644"/>
        <end position="677"/>
    </location>
</feature>
<sequence length="708" mass="80240">MAKKQKITPPTDLNNNIEQVVAEDQLVVDPAAPMTFSIYDFKVQAIIVALLAFIFYINTWSNEFAHDDGIVIVKNEFVQEGFAGIPSIFTEDAYASYYRQLNTVNQLSGGRYRPLSIATFAIEQQFFGAVPKDKVDSVLAMNISYGIRGPAEKKLVFNMHIRHLFNVFWYMGLAVLLLYFLRYIIFRNNPLMALVATVLFTIHPIHTEVVANVKSRDEIMSLFFMCLTFILAFKYEENRKQYGFLAGALVCFFLAFLSKEYAITMAILLPLSFFLFRDYPIKKSIIRTIPYMLVICLYIYIRIRMAIHVAGIEDSANMSIPEIMDAIKSTGVNADKEVLNNPYFFASHSQKIATEISTTLNYLKLLIFPHPLSADYSYNSIPYKSFGDLQVWLSIIIHLAIMGAMFVFVFVKKQYKIFGFAIAFYMLHLLLVNNLVFNIGATMGERLIFHSSVGFSIVMAYLLVKGMDYIKPLATAQMALVGLMGVIIVLCGFKTITRNIDWKNDKSLFFQDIKTVPNSVLVNGNVAAAMITMSDLEKNEKIKNELLHKSISLLGKAIEVHPKFVAGFLNRGIAYYKLGQLDSAKMCLDSVRANYPNYPSLKTLYTLLGDYHMKNGWNNYGQYGKYPEAIKEFQLGIEIDSTNAELWYNLGGAYFSNKQYSEAINAWNMTLKLNPNHNQAKQGMGAAMGMVQQQPQIFYNNAGSAPKK</sequence>
<dbReference type="OrthoDB" id="6058208at2"/>
<proteinExistence type="predicted"/>
<keyword evidence="6" id="KW-1185">Reference proteome</keyword>
<dbReference type="RefSeq" id="WP_105037674.1">
    <property type="nucleotide sequence ID" value="NZ_PPSL01000001.1"/>
</dbReference>
<evidence type="ECO:0000256" key="2">
    <source>
        <dbReference type="ARBA" id="ARBA00022803"/>
    </source>
</evidence>
<keyword evidence="4" id="KW-0812">Transmembrane</keyword>
<evidence type="ECO:0000256" key="4">
    <source>
        <dbReference type="SAM" id="Phobius"/>
    </source>
</evidence>
<accession>A0A2S7T0S4</accession>